<dbReference type="InterPro" id="IPR019236">
    <property type="entry name" value="APP1_cat"/>
</dbReference>
<reference evidence="2 3" key="1">
    <citation type="submission" date="2020-01" db="EMBL/GenBank/DDBJ databases">
        <title>Sulfitobacter sediminilitoris sp. nov., isolated from a tidal flat.</title>
        <authorList>
            <person name="Park S."/>
            <person name="Yoon J.-H."/>
        </authorList>
    </citation>
    <scope>NUCLEOTIDE SEQUENCE [LARGE SCALE GENOMIC DNA]</scope>
    <source>
        <strain evidence="2 3">JBTF-M27</strain>
    </source>
</reference>
<evidence type="ECO:0000259" key="1">
    <source>
        <dbReference type="Pfam" id="PF09949"/>
    </source>
</evidence>
<comment type="caution">
    <text evidence="2">The sequence shown here is derived from an EMBL/GenBank/DDBJ whole genome shotgun (WGS) entry which is preliminary data.</text>
</comment>
<protein>
    <submittedName>
        <fullName evidence="2">DUF2183 domain-containing protein</fullName>
    </submittedName>
</protein>
<organism evidence="2 3">
    <name type="scientific">Sulfitobacter sediminilitoris</name>
    <dbReference type="NCBI Taxonomy" id="2698830"/>
    <lineage>
        <taxon>Bacteria</taxon>
        <taxon>Pseudomonadati</taxon>
        <taxon>Pseudomonadota</taxon>
        <taxon>Alphaproteobacteria</taxon>
        <taxon>Rhodobacterales</taxon>
        <taxon>Roseobacteraceae</taxon>
        <taxon>Sulfitobacter</taxon>
    </lineage>
</organism>
<dbReference type="PANTHER" id="PTHR28208:SF3">
    <property type="entry name" value="PHOSPHATIDATE PHOSPHATASE APP1"/>
    <property type="match status" value="1"/>
</dbReference>
<dbReference type="AlphaFoldDB" id="A0A6P0C7Q1"/>
<sequence>MIKQALHAVAWRTEKVIDHIRGQRDTRRIIEPYIGYATPDHLVVRGRVLTSVRRNKLKPNQSRWTNFKQMFALFLTDEVANAEVSSSNVAARSDEEGYFTLLLPRDDRTGWIDVEVTVSGEHTTALCPVMIASDEADFGVISDIDDTMLQTGAYSLLRNLWTSLTGNIATRRIFPDALSFMSDLSAGGRNPVYYVSSSPWNLHHFLVTIFDKAGLVRGPKFLRDLGLSKTQFITGTHGDHKGNSIDTLLAANPDLPFVLVGDTGQHDAFVYHDAIKRHPGRIKAVVLREPGPGPDGQSRAVMSKIEKTNASLLHGPTFDGFATQLKPPAKAVNPS</sequence>
<dbReference type="EMBL" id="JAABNT010000002">
    <property type="protein sequence ID" value="NEK21440.1"/>
    <property type="molecule type" value="Genomic_DNA"/>
</dbReference>
<accession>A0A6P0C7Q1</accession>
<keyword evidence="3" id="KW-1185">Reference proteome</keyword>
<proteinExistence type="predicted"/>
<dbReference type="InterPro" id="IPR052935">
    <property type="entry name" value="Mg2+_PAP"/>
</dbReference>
<evidence type="ECO:0000313" key="2">
    <source>
        <dbReference type="EMBL" id="NEK21440.1"/>
    </source>
</evidence>
<dbReference type="PANTHER" id="PTHR28208">
    <property type="entry name" value="PHOSPHATIDATE PHOSPHATASE APP1"/>
    <property type="match status" value="1"/>
</dbReference>
<dbReference type="Proteomes" id="UP000468591">
    <property type="component" value="Unassembled WGS sequence"/>
</dbReference>
<name>A0A6P0C7Q1_9RHOB</name>
<evidence type="ECO:0000313" key="3">
    <source>
        <dbReference type="Proteomes" id="UP000468591"/>
    </source>
</evidence>
<dbReference type="GO" id="GO:0008195">
    <property type="term" value="F:phosphatidate phosphatase activity"/>
    <property type="evidence" value="ECO:0007669"/>
    <property type="project" value="InterPro"/>
</dbReference>
<dbReference type="RefSeq" id="WP_164352297.1">
    <property type="nucleotide sequence ID" value="NZ_JAABNT010000002.1"/>
</dbReference>
<gene>
    <name evidence="2" type="ORF">GV827_03365</name>
</gene>
<feature type="domain" description="Phosphatidate phosphatase APP1 catalytic" evidence="1">
    <location>
        <begin position="138"/>
        <end position="289"/>
    </location>
</feature>
<dbReference type="Pfam" id="PF09949">
    <property type="entry name" value="APP1_cat"/>
    <property type="match status" value="1"/>
</dbReference>